<dbReference type="AlphaFoldDB" id="A0ABD7QR58"/>
<feature type="transmembrane region" description="Helical" evidence="1">
    <location>
        <begin position="43"/>
        <end position="66"/>
    </location>
</feature>
<proteinExistence type="predicted"/>
<dbReference type="RefSeq" id="WP_132510791.1">
    <property type="nucleotide sequence ID" value="NZ_SLYQ01000001.1"/>
</dbReference>
<comment type="caution">
    <text evidence="2">The sequence shown here is derived from an EMBL/GenBank/DDBJ whole genome shotgun (WGS) entry which is preliminary data.</text>
</comment>
<gene>
    <name evidence="2" type="ORF">EC841_101890</name>
</gene>
<dbReference type="Proteomes" id="UP000295263">
    <property type="component" value="Unassembled WGS sequence"/>
</dbReference>
<feature type="transmembrane region" description="Helical" evidence="1">
    <location>
        <begin position="21"/>
        <end position="37"/>
    </location>
</feature>
<dbReference type="EMBL" id="SLYQ01000001">
    <property type="protein sequence ID" value="TCQ77074.1"/>
    <property type="molecule type" value="Genomic_DNA"/>
</dbReference>
<evidence type="ECO:0000313" key="3">
    <source>
        <dbReference type="Proteomes" id="UP000295263"/>
    </source>
</evidence>
<evidence type="ECO:0000313" key="2">
    <source>
        <dbReference type="EMBL" id="TCQ77074.1"/>
    </source>
</evidence>
<name>A0ABD7QR58_RAOOR</name>
<keyword evidence="1" id="KW-1133">Transmembrane helix</keyword>
<evidence type="ECO:0000256" key="1">
    <source>
        <dbReference type="SAM" id="Phobius"/>
    </source>
</evidence>
<keyword evidence="1" id="KW-0812">Transmembrane</keyword>
<reference evidence="2 3" key="1">
    <citation type="submission" date="2019-03" db="EMBL/GenBank/DDBJ databases">
        <title>Genomic analyses of the natural microbiome of Caenorhabditis elegans.</title>
        <authorList>
            <person name="Samuel B."/>
        </authorList>
    </citation>
    <scope>NUCLEOTIDE SEQUENCE [LARGE SCALE GENOMIC DNA]</scope>
    <source>
        <strain evidence="2 3">JUb54</strain>
    </source>
</reference>
<accession>A0ABD7QR58</accession>
<sequence length="122" mass="14126">MRYDGVETKFLLRKNSSKMSLLLLCSLAFEIIGYTLYKKSTYGYQWAFYFCCFFFFAVMFCFILIYKTLLFPGKLKLVYGRGDVTERDCCSIVDLLRHGAVALSVVLYDIICILRIINGNSI</sequence>
<protein>
    <recommendedName>
        <fullName evidence="4">MARVEL domain-containing protein</fullName>
    </recommendedName>
</protein>
<keyword evidence="1" id="KW-0472">Membrane</keyword>
<organism evidence="2 3">
    <name type="scientific">Raoultella ornithinolytica</name>
    <name type="common">Klebsiella ornithinolytica</name>
    <dbReference type="NCBI Taxonomy" id="54291"/>
    <lineage>
        <taxon>Bacteria</taxon>
        <taxon>Pseudomonadati</taxon>
        <taxon>Pseudomonadota</taxon>
        <taxon>Gammaproteobacteria</taxon>
        <taxon>Enterobacterales</taxon>
        <taxon>Enterobacteriaceae</taxon>
        <taxon>Klebsiella/Raoultella group</taxon>
        <taxon>Raoultella</taxon>
    </lineage>
</organism>
<evidence type="ECO:0008006" key="4">
    <source>
        <dbReference type="Google" id="ProtNLM"/>
    </source>
</evidence>